<proteinExistence type="predicted"/>
<evidence type="ECO:0000313" key="3">
    <source>
        <dbReference type="EMBL" id="MFB6392096.1"/>
    </source>
</evidence>
<evidence type="ECO:0000259" key="2">
    <source>
        <dbReference type="Pfam" id="PF13546"/>
    </source>
</evidence>
<accession>A0ABV5CJV4</accession>
<dbReference type="PANTHER" id="PTHR33627:SF1">
    <property type="entry name" value="TRANSPOSASE"/>
    <property type="match status" value="1"/>
</dbReference>
<feature type="domain" description="Transposase IS701-like DDE" evidence="2">
    <location>
        <begin position="25"/>
        <end position="227"/>
    </location>
</feature>
<evidence type="ECO:0000256" key="1">
    <source>
        <dbReference type="SAM" id="MobiDB-lite"/>
    </source>
</evidence>
<keyword evidence="4" id="KW-1185">Reference proteome</keyword>
<dbReference type="Pfam" id="PF13546">
    <property type="entry name" value="DDE_5"/>
    <property type="match status" value="1"/>
</dbReference>
<dbReference type="SUPFAM" id="SSF53098">
    <property type="entry name" value="Ribonuclease H-like"/>
    <property type="match status" value="1"/>
</dbReference>
<protein>
    <submittedName>
        <fullName evidence="3">IS701 family transposase</fullName>
    </submittedName>
</protein>
<gene>
    <name evidence="3" type="ORF">AAFH96_03115</name>
</gene>
<feature type="region of interest" description="Disordered" evidence="1">
    <location>
        <begin position="387"/>
        <end position="423"/>
    </location>
</feature>
<dbReference type="NCBIfam" id="NF033540">
    <property type="entry name" value="transpos_IS701"/>
    <property type="match status" value="1"/>
</dbReference>
<dbReference type="PANTHER" id="PTHR33627">
    <property type="entry name" value="TRANSPOSASE"/>
    <property type="match status" value="1"/>
</dbReference>
<comment type="caution">
    <text evidence="3">The sequence shown here is derived from an EMBL/GenBank/DDBJ whole genome shotgun (WGS) entry which is preliminary data.</text>
</comment>
<dbReference type="Proteomes" id="UP001582793">
    <property type="component" value="Unassembled WGS sequence"/>
</dbReference>
<organism evidence="3 4">
    <name type="scientific">Polymorphospora lycopeni</name>
    <dbReference type="NCBI Taxonomy" id="3140240"/>
    <lineage>
        <taxon>Bacteria</taxon>
        <taxon>Bacillati</taxon>
        <taxon>Actinomycetota</taxon>
        <taxon>Actinomycetes</taxon>
        <taxon>Micromonosporales</taxon>
        <taxon>Micromonosporaceae</taxon>
        <taxon>Polymorphospora</taxon>
    </lineage>
</organism>
<sequence>MAGLMSGWELRLRELTGKVGHLFARPEPREVFHDLIEGLLSDLDRKNCWTLARRAGHTHPGRMQALLSRGAWSADALEAEVRAHVVEHLGDPNGVLIIDETQLPKKGDKSVGVAPQYCAATNRIENCQVAVMLSYAGRAGHAYIGRRLHLPTQWTDDPGRCREAGIPVGVGFATKHDQAVELLTEAADAAVPFGWVTMADGYGQHPRVRNWCAQRSLPYVVAVSAALPLTQISVAPGTVPVTRVGQLLTRIADSAWQPRTRARGGEDDRSHDWALISLGGNLRVSDEIPADGFAHTLLVRRSVGDPGEVTYFLAHARHRASVPVLRRIAETPQRIKEGDGQGKGLIGIDQHQVRTWTAWHHTVTACMFAHAFRAALHTEAGTVLDSTADAEVTSPDRHAFNSRQRVRVTEPSPAHPRNHRQLA</sequence>
<reference evidence="3 4" key="1">
    <citation type="submission" date="2024-04" db="EMBL/GenBank/DDBJ databases">
        <title>Polymorphospora sp. isolated from Baiyangdian Lake in Xiong'an New Area.</title>
        <authorList>
            <person name="Zhang X."/>
            <person name="Liu J."/>
        </authorList>
    </citation>
    <scope>NUCLEOTIDE SEQUENCE [LARGE SCALE GENOMIC DNA]</scope>
    <source>
        <strain evidence="3 4">2-325</strain>
    </source>
</reference>
<dbReference type="EMBL" id="JBCGDC010000006">
    <property type="protein sequence ID" value="MFB6392096.1"/>
    <property type="molecule type" value="Genomic_DNA"/>
</dbReference>
<evidence type="ECO:0000313" key="4">
    <source>
        <dbReference type="Proteomes" id="UP001582793"/>
    </source>
</evidence>
<dbReference type="InterPro" id="IPR039365">
    <property type="entry name" value="IS701-like"/>
</dbReference>
<dbReference type="InterPro" id="IPR012337">
    <property type="entry name" value="RNaseH-like_sf"/>
</dbReference>
<dbReference type="InterPro" id="IPR038721">
    <property type="entry name" value="IS701-like_DDE_dom"/>
</dbReference>
<name>A0ABV5CJV4_9ACTN</name>